<feature type="domain" description="SGNH hydrolase-type esterase" evidence="2">
    <location>
        <begin position="49"/>
        <end position="206"/>
    </location>
</feature>
<sequence>MKKGLKYIIYSLIFIVIISMFYLLIDSKQPERNVYKKIADGKQVNYLIVGDSIGRSSGASNNHRKWFQLVERSLTKKYGGSFKRHLVVQSGATAFEGLYKLKNSLSKDVDLVFIVFGENDRKYMDDKQFYFFYQSLLEEIVIRHPHAELVTITESSLDNEDFVHIIKQLSKEFYATNIDMRLPFRNSGLSTERLTNDLVHPNDYGYYLYAQAVVDTMNKAIREKKTVLTSTIPVKEVSSLEMNTLHPFHSIDPSFKNEAGFYTSNKIGADIEYHFSGSFLGVNVIRSEKGGMIDVFVDDNYVTTISTWWPFKKERSLYVTSGLTDRNHTVTFQLSANKSRYNITDQQLVQISSIITN</sequence>
<dbReference type="InterPro" id="IPR036514">
    <property type="entry name" value="SGNH_hydro_sf"/>
</dbReference>
<organism evidence="3">
    <name type="scientific">Niallia circulans</name>
    <name type="common">Bacillus circulans</name>
    <dbReference type="NCBI Taxonomy" id="1397"/>
    <lineage>
        <taxon>Bacteria</taxon>
        <taxon>Bacillati</taxon>
        <taxon>Bacillota</taxon>
        <taxon>Bacilli</taxon>
        <taxon>Bacillales</taxon>
        <taxon>Bacillaceae</taxon>
        <taxon>Niallia</taxon>
    </lineage>
</organism>
<gene>
    <name evidence="3" type="ORF">KD144_16710</name>
</gene>
<evidence type="ECO:0000313" key="3">
    <source>
        <dbReference type="EMBL" id="MBR8671179.1"/>
    </source>
</evidence>
<dbReference type="AlphaFoldDB" id="A0A941GIV9"/>
<dbReference type="CDD" id="cd00229">
    <property type="entry name" value="SGNH_hydrolase"/>
    <property type="match status" value="1"/>
</dbReference>
<accession>A0A941GIV9</accession>
<dbReference type="Gene3D" id="3.40.50.1110">
    <property type="entry name" value="SGNH hydrolase"/>
    <property type="match status" value="1"/>
</dbReference>
<keyword evidence="1" id="KW-0472">Membrane</keyword>
<dbReference type="SUPFAM" id="SSF52266">
    <property type="entry name" value="SGNH hydrolase"/>
    <property type="match status" value="1"/>
</dbReference>
<dbReference type="GO" id="GO:0016787">
    <property type="term" value="F:hydrolase activity"/>
    <property type="evidence" value="ECO:0007669"/>
    <property type="project" value="UniProtKB-KW"/>
</dbReference>
<dbReference type="Gene3D" id="2.60.120.260">
    <property type="entry name" value="Galactose-binding domain-like"/>
    <property type="match status" value="1"/>
</dbReference>
<keyword evidence="3" id="KW-0378">Hydrolase</keyword>
<comment type="caution">
    <text evidence="3">The sequence shown here is derived from an EMBL/GenBank/DDBJ whole genome shotgun (WGS) entry which is preliminary data.</text>
</comment>
<keyword evidence="1" id="KW-1133">Transmembrane helix</keyword>
<dbReference type="Pfam" id="PF13472">
    <property type="entry name" value="Lipase_GDSL_2"/>
    <property type="match status" value="1"/>
</dbReference>
<protein>
    <submittedName>
        <fullName evidence="3">SGNH/GDSL hydrolase family protein</fullName>
    </submittedName>
</protein>
<evidence type="ECO:0000259" key="2">
    <source>
        <dbReference type="Pfam" id="PF13472"/>
    </source>
</evidence>
<dbReference type="InterPro" id="IPR013830">
    <property type="entry name" value="SGNH_hydro"/>
</dbReference>
<dbReference type="EMBL" id="JAGTPX010000019">
    <property type="protein sequence ID" value="MBR8671179.1"/>
    <property type="molecule type" value="Genomic_DNA"/>
</dbReference>
<feature type="transmembrane region" description="Helical" evidence="1">
    <location>
        <begin position="7"/>
        <end position="25"/>
    </location>
</feature>
<proteinExistence type="predicted"/>
<reference evidence="3" key="1">
    <citation type="submission" date="2021-04" db="EMBL/GenBank/DDBJ databases">
        <title>Genomic analysis of electroactive and textile dye degrading Bacillus circulans strain: DC10 isolated from constructed wetland-microbial fuel cells treating textile dye wastewaters.</title>
        <authorList>
            <person name="Patel D.U."/>
            <person name="Desai C.R."/>
        </authorList>
    </citation>
    <scope>NUCLEOTIDE SEQUENCE</scope>
    <source>
        <strain evidence="3">DC10</strain>
    </source>
</reference>
<name>A0A941GIV9_NIACI</name>
<keyword evidence="1" id="KW-0812">Transmembrane</keyword>
<dbReference type="RefSeq" id="WP_212120195.1">
    <property type="nucleotide sequence ID" value="NZ_JAGTPX020000020.1"/>
</dbReference>
<evidence type="ECO:0000256" key="1">
    <source>
        <dbReference type="SAM" id="Phobius"/>
    </source>
</evidence>